<dbReference type="RefSeq" id="WP_239145522.1">
    <property type="nucleotide sequence ID" value="NZ_BAAAQE010000034.1"/>
</dbReference>
<dbReference type="Pfam" id="PF07690">
    <property type="entry name" value="MFS_1"/>
    <property type="match status" value="1"/>
</dbReference>
<dbReference type="Gene3D" id="1.20.1250.20">
    <property type="entry name" value="MFS general substrate transporter like domains"/>
    <property type="match status" value="1"/>
</dbReference>
<feature type="transmembrane region" description="Helical" evidence="6">
    <location>
        <begin position="96"/>
        <end position="120"/>
    </location>
</feature>
<gene>
    <name evidence="9" type="ORF">Aco03nite_058310</name>
</gene>
<accession>A0ABQ3XG08</accession>
<feature type="domain" description="Major facilitator superfamily (MFS) profile" evidence="8">
    <location>
        <begin position="8"/>
        <end position="448"/>
    </location>
</feature>
<keyword evidence="7" id="KW-0732">Signal</keyword>
<keyword evidence="2 6" id="KW-0812">Transmembrane</keyword>
<dbReference type="CDD" id="cd17321">
    <property type="entry name" value="MFS_MMR_MDR_like"/>
    <property type="match status" value="1"/>
</dbReference>
<organism evidence="9 10">
    <name type="scientific">Actinoplanes couchii</name>
    <dbReference type="NCBI Taxonomy" id="403638"/>
    <lineage>
        <taxon>Bacteria</taxon>
        <taxon>Bacillati</taxon>
        <taxon>Actinomycetota</taxon>
        <taxon>Actinomycetes</taxon>
        <taxon>Micromonosporales</taxon>
        <taxon>Micromonosporaceae</taxon>
        <taxon>Actinoplanes</taxon>
    </lineage>
</organism>
<feature type="compositionally biased region" description="Gly residues" evidence="5">
    <location>
        <begin position="480"/>
        <end position="495"/>
    </location>
</feature>
<feature type="transmembrane region" description="Helical" evidence="6">
    <location>
        <begin position="44"/>
        <end position="61"/>
    </location>
</feature>
<feature type="transmembrane region" description="Helical" evidence="6">
    <location>
        <begin position="380"/>
        <end position="399"/>
    </location>
</feature>
<dbReference type="InterPro" id="IPR020846">
    <property type="entry name" value="MFS_dom"/>
</dbReference>
<evidence type="ECO:0000256" key="3">
    <source>
        <dbReference type="ARBA" id="ARBA00022989"/>
    </source>
</evidence>
<evidence type="ECO:0000313" key="9">
    <source>
        <dbReference type="EMBL" id="GID57427.1"/>
    </source>
</evidence>
<keyword evidence="3 6" id="KW-1133">Transmembrane helix</keyword>
<dbReference type="PANTHER" id="PTHR42718:SF39">
    <property type="entry name" value="ACTINORHODIN TRANSPORTER-RELATED"/>
    <property type="match status" value="1"/>
</dbReference>
<feature type="transmembrane region" description="Helical" evidence="6">
    <location>
        <begin position="299"/>
        <end position="320"/>
    </location>
</feature>
<evidence type="ECO:0000256" key="6">
    <source>
        <dbReference type="SAM" id="Phobius"/>
    </source>
</evidence>
<evidence type="ECO:0000256" key="2">
    <source>
        <dbReference type="ARBA" id="ARBA00022692"/>
    </source>
</evidence>
<dbReference type="InterPro" id="IPR011701">
    <property type="entry name" value="MFS"/>
</dbReference>
<evidence type="ECO:0000259" key="8">
    <source>
        <dbReference type="PROSITE" id="PS50850"/>
    </source>
</evidence>
<reference evidence="9 10" key="1">
    <citation type="submission" date="2021-01" db="EMBL/GenBank/DDBJ databases">
        <title>Whole genome shotgun sequence of Actinoplanes couchii NBRC 106145.</title>
        <authorList>
            <person name="Komaki H."/>
            <person name="Tamura T."/>
        </authorList>
    </citation>
    <scope>NUCLEOTIDE SEQUENCE [LARGE SCALE GENOMIC DNA]</scope>
    <source>
        <strain evidence="9 10">NBRC 106145</strain>
    </source>
</reference>
<feature type="transmembrane region" description="Helical" evidence="6">
    <location>
        <begin position="162"/>
        <end position="186"/>
    </location>
</feature>
<protein>
    <submittedName>
        <fullName evidence="9">MFS transporter</fullName>
    </submittedName>
</protein>
<comment type="subcellular location">
    <subcellularLocation>
        <location evidence="1">Cell membrane</location>
        <topology evidence="1">Multi-pass membrane protein</topology>
    </subcellularLocation>
</comment>
<feature type="transmembrane region" description="Helical" evidence="6">
    <location>
        <begin position="198"/>
        <end position="218"/>
    </location>
</feature>
<feature type="transmembrane region" description="Helical" evidence="6">
    <location>
        <begin position="261"/>
        <end position="287"/>
    </location>
</feature>
<feature type="transmembrane region" description="Helical" evidence="6">
    <location>
        <begin position="132"/>
        <end position="156"/>
    </location>
</feature>
<feature type="signal peptide" evidence="7">
    <location>
        <begin position="1"/>
        <end position="24"/>
    </location>
</feature>
<evidence type="ECO:0000256" key="5">
    <source>
        <dbReference type="SAM" id="MobiDB-lite"/>
    </source>
</evidence>
<evidence type="ECO:0000256" key="1">
    <source>
        <dbReference type="ARBA" id="ARBA00004651"/>
    </source>
</evidence>
<comment type="caution">
    <text evidence="9">The sequence shown here is derived from an EMBL/GenBank/DDBJ whole genome shotgun (WGS) entry which is preliminary data.</text>
</comment>
<dbReference type="PANTHER" id="PTHR42718">
    <property type="entry name" value="MAJOR FACILITATOR SUPERFAMILY MULTIDRUG TRANSPORTER MFSC"/>
    <property type="match status" value="1"/>
</dbReference>
<feature type="transmembrane region" description="Helical" evidence="6">
    <location>
        <begin position="354"/>
        <end position="373"/>
    </location>
</feature>
<dbReference type="InterPro" id="IPR036259">
    <property type="entry name" value="MFS_trans_sf"/>
</dbReference>
<name>A0ABQ3XG08_9ACTN</name>
<evidence type="ECO:0000313" key="10">
    <source>
        <dbReference type="Proteomes" id="UP000612282"/>
    </source>
</evidence>
<dbReference type="PROSITE" id="PS50850">
    <property type="entry name" value="MFS"/>
    <property type="match status" value="1"/>
</dbReference>
<dbReference type="EMBL" id="BOMG01000073">
    <property type="protein sequence ID" value="GID57427.1"/>
    <property type="molecule type" value="Genomic_DNA"/>
</dbReference>
<feature type="transmembrane region" description="Helical" evidence="6">
    <location>
        <begin position="411"/>
        <end position="437"/>
    </location>
</feature>
<evidence type="ECO:0000256" key="4">
    <source>
        <dbReference type="ARBA" id="ARBA00023136"/>
    </source>
</evidence>
<feature type="chain" id="PRO_5045630055" evidence="7">
    <location>
        <begin position="25"/>
        <end position="495"/>
    </location>
</feature>
<sequence>MPRRNTVALAVCLAAAFTTLLDQASLNTAIPALRSELGASPATLQWIIAGYSLTFGLAMVPAGRLGDAHGRKWLFVGGVALFTSASIVGGTANEAWVVAVARLVQGAGAGIVNPQVYGIFQDLFTGRERARALGAYATVGGITAVLGPLAGGAVLGTVGADLGWRIVLLLNVPFGLLTVPLAIKYLPSSGPVRKRTALDLPGLALLATVTLGLLLPFVLPRAQLALALAVAAFGVLLWWERRYARSGRTPVLMPELLRSRGFSLGTLSAMFQFGATLSANLVLILYLQDGLGWTPLQAALPMVPGALGFAIASSLSWRLLARYGRAGVVGALLGSVLATGATLLVVLTVPESRLVLALGLTQLLSGAANGLMLSPNQALTLAHAPAGAAGLAGAFLQVAQRISATLSTAAVTGIMVASSGVTAGLTLCVAMMAASAACSALDLRGRYGDAGESDRGQRRVQLGEVRDHQVSAGDPAGSVAGAGDGHHGGGAPGDR</sequence>
<proteinExistence type="predicted"/>
<dbReference type="SUPFAM" id="SSF103473">
    <property type="entry name" value="MFS general substrate transporter"/>
    <property type="match status" value="1"/>
</dbReference>
<dbReference type="Gene3D" id="1.20.1720.10">
    <property type="entry name" value="Multidrug resistance protein D"/>
    <property type="match status" value="1"/>
</dbReference>
<feature type="transmembrane region" description="Helical" evidence="6">
    <location>
        <begin position="73"/>
        <end position="90"/>
    </location>
</feature>
<dbReference type="Proteomes" id="UP000612282">
    <property type="component" value="Unassembled WGS sequence"/>
</dbReference>
<feature type="transmembrane region" description="Helical" evidence="6">
    <location>
        <begin position="327"/>
        <end position="348"/>
    </location>
</feature>
<evidence type="ECO:0000256" key="7">
    <source>
        <dbReference type="SAM" id="SignalP"/>
    </source>
</evidence>
<keyword evidence="4 6" id="KW-0472">Membrane</keyword>
<feature type="region of interest" description="Disordered" evidence="5">
    <location>
        <begin position="465"/>
        <end position="495"/>
    </location>
</feature>
<feature type="transmembrane region" description="Helical" evidence="6">
    <location>
        <begin position="224"/>
        <end position="240"/>
    </location>
</feature>
<keyword evidence="10" id="KW-1185">Reference proteome</keyword>